<evidence type="ECO:0000256" key="3">
    <source>
        <dbReference type="ARBA" id="ARBA00023027"/>
    </source>
</evidence>
<keyword evidence="6" id="KW-1185">Reference proteome</keyword>
<dbReference type="Pfam" id="PF12680">
    <property type="entry name" value="SnoaL_2"/>
    <property type="match status" value="1"/>
</dbReference>
<comment type="similarity">
    <text evidence="1">Belongs to the peptidase S33 family.</text>
</comment>
<dbReference type="InterPro" id="IPR000073">
    <property type="entry name" value="AB_hydrolase_1"/>
</dbReference>
<dbReference type="InterPro" id="IPR051601">
    <property type="entry name" value="Serine_prot/Carboxylest_S33"/>
</dbReference>
<feature type="domain" description="TIR" evidence="4">
    <location>
        <begin position="305"/>
        <end position="469"/>
    </location>
</feature>
<dbReference type="SUPFAM" id="SSF52200">
    <property type="entry name" value="Toll/Interleukin receptor TIR domain"/>
    <property type="match status" value="1"/>
</dbReference>
<dbReference type="InterPro" id="IPR032675">
    <property type="entry name" value="LRR_dom_sf"/>
</dbReference>
<dbReference type="FunFam" id="3.40.50.10140:FF:000007">
    <property type="entry name" value="Disease resistance protein (TIR-NBS-LRR class)"/>
    <property type="match status" value="1"/>
</dbReference>
<comment type="caution">
    <text evidence="5">The sequence shown here is derived from an EMBL/GenBank/DDBJ whole genome shotgun (WGS) entry which is preliminary data.</text>
</comment>
<accession>A0AAV0RG30</accession>
<dbReference type="SUPFAM" id="SSF52047">
    <property type="entry name" value="RNI-like"/>
    <property type="match status" value="1"/>
</dbReference>
<organism evidence="5 6">
    <name type="scientific">Linum tenue</name>
    <dbReference type="NCBI Taxonomy" id="586396"/>
    <lineage>
        <taxon>Eukaryota</taxon>
        <taxon>Viridiplantae</taxon>
        <taxon>Streptophyta</taxon>
        <taxon>Embryophyta</taxon>
        <taxon>Tracheophyta</taxon>
        <taxon>Spermatophyta</taxon>
        <taxon>Magnoliopsida</taxon>
        <taxon>eudicotyledons</taxon>
        <taxon>Gunneridae</taxon>
        <taxon>Pentapetalae</taxon>
        <taxon>rosids</taxon>
        <taxon>fabids</taxon>
        <taxon>Malpighiales</taxon>
        <taxon>Linaceae</taxon>
        <taxon>Linum</taxon>
    </lineage>
</organism>
<dbReference type="PANTHER" id="PTHR43248">
    <property type="entry name" value="2-SUCCINYL-6-HYDROXY-2,4-CYCLOHEXADIENE-1-CARBOXYLATE SYNTHASE"/>
    <property type="match status" value="1"/>
</dbReference>
<dbReference type="GO" id="GO:0016787">
    <property type="term" value="F:hydrolase activity"/>
    <property type="evidence" value="ECO:0007669"/>
    <property type="project" value="UniProtKB-KW"/>
</dbReference>
<dbReference type="PANTHER" id="PTHR43248:SF14">
    <property type="entry name" value="ALPHA_BETA-HYDROLASES SUPERFAMILY PROTEIN"/>
    <property type="match status" value="1"/>
</dbReference>
<name>A0AAV0RG30_9ROSI</name>
<protein>
    <recommendedName>
        <fullName evidence="4">TIR domain-containing protein</fullName>
    </recommendedName>
</protein>
<dbReference type="InterPro" id="IPR032710">
    <property type="entry name" value="NTF2-like_dom_sf"/>
</dbReference>
<evidence type="ECO:0000256" key="2">
    <source>
        <dbReference type="ARBA" id="ARBA00022801"/>
    </source>
</evidence>
<dbReference type="SMART" id="SM00255">
    <property type="entry name" value="TIR"/>
    <property type="match status" value="1"/>
</dbReference>
<reference evidence="5" key="1">
    <citation type="submission" date="2022-08" db="EMBL/GenBank/DDBJ databases">
        <authorList>
            <person name="Gutierrez-Valencia J."/>
        </authorList>
    </citation>
    <scope>NUCLEOTIDE SEQUENCE</scope>
</reference>
<evidence type="ECO:0000313" key="5">
    <source>
        <dbReference type="EMBL" id="CAI0556534.1"/>
    </source>
</evidence>
<dbReference type="Pfam" id="PF12697">
    <property type="entry name" value="Abhydrolase_6"/>
    <property type="match status" value="1"/>
</dbReference>
<gene>
    <name evidence="5" type="ORF">LITE_LOCUS48013</name>
</gene>
<evidence type="ECO:0000313" key="6">
    <source>
        <dbReference type="Proteomes" id="UP001154282"/>
    </source>
</evidence>
<dbReference type="GO" id="GO:0007165">
    <property type="term" value="P:signal transduction"/>
    <property type="evidence" value="ECO:0007669"/>
    <property type="project" value="InterPro"/>
</dbReference>
<keyword evidence="3" id="KW-0520">NAD</keyword>
<dbReference type="InterPro" id="IPR000157">
    <property type="entry name" value="TIR_dom"/>
</dbReference>
<keyword evidence="2" id="KW-0378">Hydrolase</keyword>
<dbReference type="Gene3D" id="3.40.50.1820">
    <property type="entry name" value="alpha/beta hydrolase"/>
    <property type="match status" value="1"/>
</dbReference>
<dbReference type="Gene3D" id="3.80.10.10">
    <property type="entry name" value="Ribonuclease Inhibitor"/>
    <property type="match status" value="3"/>
</dbReference>
<evidence type="ECO:0000259" key="4">
    <source>
        <dbReference type="PROSITE" id="PS50104"/>
    </source>
</evidence>
<dbReference type="InterPro" id="IPR035897">
    <property type="entry name" value="Toll_tir_struct_dom_sf"/>
</dbReference>
<proteinExistence type="inferred from homology"/>
<dbReference type="SUPFAM" id="SSF54427">
    <property type="entry name" value="NTF2-like"/>
    <property type="match status" value="1"/>
</dbReference>
<dbReference type="PROSITE" id="PS50104">
    <property type="entry name" value="TIR"/>
    <property type="match status" value="1"/>
</dbReference>
<sequence>MRSTVSSSSLLPSHFLHRPHKTALLPLPRRDLLAERNGTFPKTSPRNPLAVSSPVNRIVIAAAAVTPASPQIEEDASSASVPSGADVVRRFYDGINRRDLDSVEGLIAEKCVYEDLIFPNPFVGRKAIMEFFNKFVDSISGDLQFAIDDISADDSLAVGVTWHLEWKGKPFPFSKGCSFYRLEVNNGQRQIIYARDSVEPALKPGEAALGSDLVAAAVSAAGRSASTMTLSKDESSFEELELGSEGKKTRALSLESRGRKCRRRFTISNPAVEAESPRLPPEGLLLVIDGFTLLKFRRRLLRGKWEYDVFVCFRGSDTRNGFTSHLMDALSDKQIKAFIDDKLQKAECIDELISILHRSALSIVIFSENFADSTWCLEEVVAIAQRVEEFGHRVLPVFYKVDPSDITEDSGSYAAAVEQKHGATSSPEDRKRWKNGLKAVANCAGHTSQAIKIDSELVKAIVKDVLEILTDMSPRVKSDILIGMDARVSEWDGFPSKSLPSRFSPENLVSLTIRHSTMMQRCWEVQPKLGSVVRLDLSHCINLTEAPDLSRSPSLVYLVLKGCRSLIELPSHVQDLEKLTTLDVSGCTILRRLPAKLNSKFLKYVYLSNCPKITRCPEINSRELKMLDLRETAVKSWPVAIYQVKKGGTLRLCGKHILSFPAISANLKEFRLCHTTIREMDCYDDDHPQGSLPRFVRLELVDNPQLKSLSRNIWKMVSQSLILHYCPSIDSLPEMSHPVTGLTHLSIKGCRKLKSFPTGINNMKSLRTFCFCNTDIKTLPACVEELDQLSSLDLSSNYSLESVPCNIHKLAKLSSLLLTGCRRIQSLPELPLNLLILDVSGCKSLQALPSNVGRLRWKRLYFEDCPQLDTSLPKEVVHNFHHHAVSNLHPQGVLQYSGSEIPEWFPCKSMNQKNDSCVMVQLPPSNCTIKGPVKGIAFGVVCSSNIRNTWMRFHCKCNIDTTVAARWISRGFGKRWGLVSAKQNKILAVQFLCVGCKSAEESWCTEKVVEAGVPLGTFVIFHCPKTLRPASEIWTANSCRIVLLIATNYSAPPPPPPCTIPCPGQENVVGDFQFHTLRSRQNLDVSRREESWSGLASLRISNFFAGGSGKLNEAFRISRLGICSSSRMAKDRAVRMALVDEPRLARGTRMAEQPPGVLAYELVQGPLVEWSSSRDKSVADPPTAVLLHGILGSRKNWGSFAKRLAQEYPMWQFLLVDLRCHGDSASVKRRGVHSVASTASDVLKLVAHLRITPRVLIGHSFGGKVVLSMVDQAAKPLARPIRVWVLDATPGKVRAGGDGEDHPAELISFLRRLPEEVGHHSHFLLCISLALLLSQLTIFLNLTASKVTSKREVISALLREGFSKDVAQWVVTNLRPSGPPSSPSSKFSWIFDLEGISEMYHSYEETNLWKFVENVPRGVHLNFLKAERSLHRWALEDLQRIHAAEDIASEEGSGVEMHVLEDAGHWVHTDNPDGLFRILSPSFQGFKSS</sequence>
<dbReference type="Pfam" id="PF01582">
    <property type="entry name" value="TIR"/>
    <property type="match status" value="1"/>
</dbReference>
<dbReference type="InterPro" id="IPR029058">
    <property type="entry name" value="AB_hydrolase_fold"/>
</dbReference>
<dbReference type="InterPro" id="IPR037401">
    <property type="entry name" value="SnoaL-like"/>
</dbReference>
<dbReference type="SUPFAM" id="SSF53474">
    <property type="entry name" value="alpha/beta-Hydrolases"/>
    <property type="match status" value="1"/>
</dbReference>
<dbReference type="Proteomes" id="UP001154282">
    <property type="component" value="Unassembled WGS sequence"/>
</dbReference>
<dbReference type="Gene3D" id="3.10.450.50">
    <property type="match status" value="1"/>
</dbReference>
<dbReference type="SUPFAM" id="SSF52058">
    <property type="entry name" value="L domain-like"/>
    <property type="match status" value="1"/>
</dbReference>
<evidence type="ECO:0000256" key="1">
    <source>
        <dbReference type="ARBA" id="ARBA00010088"/>
    </source>
</evidence>
<dbReference type="Gene3D" id="3.40.50.10140">
    <property type="entry name" value="Toll/interleukin-1 receptor homology (TIR) domain"/>
    <property type="match status" value="1"/>
</dbReference>
<dbReference type="EMBL" id="CAMGYJ010000010">
    <property type="protein sequence ID" value="CAI0556534.1"/>
    <property type="molecule type" value="Genomic_DNA"/>
</dbReference>